<feature type="region of interest" description="Disordered" evidence="2">
    <location>
        <begin position="194"/>
        <end position="216"/>
    </location>
</feature>
<dbReference type="AlphaFoldDB" id="A0AAJ0G469"/>
<feature type="compositionally biased region" description="Polar residues" evidence="2">
    <location>
        <begin position="521"/>
        <end position="531"/>
    </location>
</feature>
<protein>
    <submittedName>
        <fullName evidence="3">Uncharacterized protein</fullName>
    </submittedName>
</protein>
<feature type="compositionally biased region" description="Low complexity" evidence="2">
    <location>
        <begin position="459"/>
        <end position="470"/>
    </location>
</feature>
<reference evidence="3" key="1">
    <citation type="submission" date="2023-06" db="EMBL/GenBank/DDBJ databases">
        <title>Conoideocrella luteorostrata (Hypocreales: Clavicipitaceae), a potential biocontrol fungus for elongate hemlock scale in United States Christmas tree production areas.</title>
        <authorList>
            <person name="Barrett H."/>
            <person name="Lovett B."/>
            <person name="Macias A.M."/>
            <person name="Stajich J.E."/>
            <person name="Kasson M.T."/>
        </authorList>
    </citation>
    <scope>NUCLEOTIDE SEQUENCE</scope>
    <source>
        <strain evidence="3">ARSEF 14590</strain>
    </source>
</reference>
<organism evidence="3 4">
    <name type="scientific">Conoideocrella luteorostrata</name>
    <dbReference type="NCBI Taxonomy" id="1105319"/>
    <lineage>
        <taxon>Eukaryota</taxon>
        <taxon>Fungi</taxon>
        <taxon>Dikarya</taxon>
        <taxon>Ascomycota</taxon>
        <taxon>Pezizomycotina</taxon>
        <taxon>Sordariomycetes</taxon>
        <taxon>Hypocreomycetidae</taxon>
        <taxon>Hypocreales</taxon>
        <taxon>Clavicipitaceae</taxon>
        <taxon>Conoideocrella</taxon>
    </lineage>
</organism>
<feature type="region of interest" description="Disordered" evidence="2">
    <location>
        <begin position="415"/>
        <end position="554"/>
    </location>
</feature>
<keyword evidence="4" id="KW-1185">Reference proteome</keyword>
<accession>A0AAJ0G469</accession>
<feature type="region of interest" description="Disordered" evidence="2">
    <location>
        <begin position="50"/>
        <end position="87"/>
    </location>
</feature>
<feature type="compositionally biased region" description="Basic and acidic residues" evidence="2">
    <location>
        <begin position="597"/>
        <end position="619"/>
    </location>
</feature>
<feature type="region of interest" description="Disordered" evidence="2">
    <location>
        <begin position="693"/>
        <end position="713"/>
    </location>
</feature>
<evidence type="ECO:0000256" key="2">
    <source>
        <dbReference type="SAM" id="MobiDB-lite"/>
    </source>
</evidence>
<sequence length="761" mass="86856">MPDDRKQDGGASPHRNSALNRSLQATVEDTPDIDAVDQDERIVVIEDLTSSPVRARDTTDSSQRVVNRGNESKVRRQEREVNSGPEIVSYRHLRTAKGDERKSTAYDDARRKPRAHRIENPYGRALVLANRPRLPPATSDAIGRSIATSIQGPSIAPRYPHNKVYYPPALNIPQGRRRNLDRRVYVQEPIDRGPSRYVDEYRSSQPRPSFPARELREDDLGDDDWYEDDGFRRERRMRSPLVLRRRRRPRYDMMDDLDDSDDSDSSADRYINHKDVFSKQKLEEMIERRLEERETKRELERIRTEKLRLEMEQSALQKAKDEQVKAELARLHAAEERNKIEREVRERIEAEIKAEAQEREAEARRIQRFAEVAQAAMKKGVDDIVALAKENMLQELRMAKQVERERFEATIRAEIWATKQDQADSEDARQESYHKMANKGAHPRWPSPPKTPANTSVGSARSSTPSAASSHNRHGNSQSLASETENSQAQRKPDAPEPPGAGTGPTSVASAGTEDSDHSTMESVTSESSGLTSRRRHRARTYQRQTQEDRDRQSLRMIREELVDPIADALITGLAVAYGREPPPASFLYRQHQRHPFSNDRDHPEPRYDRSDWERRSADETDAPVENPSARHPCSRSRKPSRPRRPLSPVSEENSGSRVDEQQPGNLFLLHEQAPMLRDAHGPAVSSEYRLLEEAPAPATDEVAPEDVNEDDEDMFEDALEEQVTDNIDTEARPVHEAAMELINPILRYFIPDGKTSPDGG</sequence>
<name>A0AAJ0G469_9HYPO</name>
<feature type="coiled-coil region" evidence="1">
    <location>
        <begin position="279"/>
        <end position="365"/>
    </location>
</feature>
<proteinExistence type="predicted"/>
<feature type="region of interest" description="Disordered" evidence="2">
    <location>
        <begin position="1"/>
        <end position="30"/>
    </location>
</feature>
<evidence type="ECO:0000313" key="3">
    <source>
        <dbReference type="EMBL" id="KAK2616853.1"/>
    </source>
</evidence>
<keyword evidence="1" id="KW-0175">Coiled coil</keyword>
<feature type="compositionally biased region" description="Acidic residues" evidence="2">
    <location>
        <begin position="703"/>
        <end position="713"/>
    </location>
</feature>
<feature type="compositionally biased region" description="Polar residues" evidence="2">
    <location>
        <begin position="14"/>
        <end position="27"/>
    </location>
</feature>
<feature type="compositionally biased region" description="Basic residues" evidence="2">
    <location>
        <begin position="633"/>
        <end position="645"/>
    </location>
</feature>
<feature type="compositionally biased region" description="Basic and acidic residues" evidence="2">
    <location>
        <begin position="70"/>
        <end position="81"/>
    </location>
</feature>
<gene>
    <name evidence="3" type="ORF">QQS21_000231</name>
</gene>
<evidence type="ECO:0000313" key="4">
    <source>
        <dbReference type="Proteomes" id="UP001251528"/>
    </source>
</evidence>
<evidence type="ECO:0000256" key="1">
    <source>
        <dbReference type="SAM" id="Coils"/>
    </source>
</evidence>
<feature type="compositionally biased region" description="Polar residues" evidence="2">
    <location>
        <begin position="475"/>
        <end position="490"/>
    </location>
</feature>
<dbReference type="Proteomes" id="UP001251528">
    <property type="component" value="Unassembled WGS sequence"/>
</dbReference>
<dbReference type="EMBL" id="JASWJB010000002">
    <property type="protein sequence ID" value="KAK2616853.1"/>
    <property type="molecule type" value="Genomic_DNA"/>
</dbReference>
<feature type="region of interest" description="Disordered" evidence="2">
    <location>
        <begin position="580"/>
        <end position="664"/>
    </location>
</feature>
<comment type="caution">
    <text evidence="3">The sequence shown here is derived from an EMBL/GenBank/DDBJ whole genome shotgun (WGS) entry which is preliminary data.</text>
</comment>